<dbReference type="SMART" id="SM00292">
    <property type="entry name" value="BRCT"/>
    <property type="match status" value="1"/>
</dbReference>
<evidence type="ECO:0000256" key="1">
    <source>
        <dbReference type="ARBA" id="ARBA00004123"/>
    </source>
</evidence>
<sequence length="1155" mass="130713">MQSNSNLDTEDQSIHPQYNDLPDTSLDTVDNSEINVPTQVDAIANATFEQDQDGPSNNSPDRVRNRNANKDFGDNSVNSPTQLSTPKTKKRRYFPTQDDINITQEVENDQSPSGPTNKRRDLTSNILLRNLVDEVPRNQDFLNLQTNIETQTDPPVANLFGDSASNILDNMSESPPDTPESQRILLDTNKVETDPRLDDELNEIQVGQTQDIRSEAQDKTIDTRLDANKNHLQNDTSLTGSIENNMRNHSPTKATNTFTKTSFHRRESSNLRITEDLANIFNDDTEQEINVEDNDKSQDGPSQDISNTSNYWVFKNPDQSLLTPNAEKTTQIIASVKTDDLETQPILRTQPLSTAIIDSVIDEQDEILEPPEERLTADPVNSSINNIPSDQSSHSVEELPKKSNEIISSDKPTSISTQIGSTAVDVKKQVVDVVSINPENAIQVPTTSSPSKVIDDKEEVNNENQNPETVTSPDQHKHNTGRDSVFLKVSSRTALNADIQTNFSVEMSLQPDANKTECDNIVVSEVETTQEFPDITDSSDSSIKDIEESQAITSGRRSRHRKNTPKNDENEARNTRASKPTEPSEPSESTGTPEPTETTVSADLPTFYPRGIKTTDTEKFSLSDIIFPNSVWCFYDNFNYYPGLIEEKDPDCNEFRIKFEDNSKIMKEDDLYYLNIRIGDVITYMTDEYIVSGLECITENPQIIRCIRGYDTVYAVSKDLSAKNNKTIKVALSSVYITLDEWALRNREKMKYSSNMMLEGESKQSILRPVLQRTETKSPRRKKKQINYNEFSDGESQPNKTDMENDVPEFHHNQPSQIKCSQDGLADGNRQYYLSHASLSDDSKDRSSSPKLSTSLNKELKKIRKLIDYKINVFENCLFVLSGLDKDRESELRSMISDHGGTIIEAGFSELFSYPQYPGHASALSDHNLLITWKEKSEYRNYKLACLITNSYSRRIKYLETLVLGWPVLHWRFILDSVKSGQIVTSNIMNYLLPAGKSTELDYLSHTIVIKSSNIFSFYTNLLHDRLLSSQLGLLKTVMSGYIIIKCNDSPISKFVEFSFCCLGVKHLFHFSVDSLLKGILENTNEVSEIFQTAERENKTIMFYLDNDGTLKQQKSAAEQFRNQLEPLLNPAMLFYVWHKEWLIQTIITGTTGLS</sequence>
<dbReference type="PROSITE" id="PS50172">
    <property type="entry name" value="BRCT"/>
    <property type="match status" value="1"/>
</dbReference>
<dbReference type="GO" id="GO:0000077">
    <property type="term" value="P:DNA damage checkpoint signaling"/>
    <property type="evidence" value="ECO:0007669"/>
    <property type="project" value="TreeGrafter"/>
</dbReference>
<feature type="region of interest" description="Disordered" evidence="4">
    <location>
        <begin position="231"/>
        <end position="256"/>
    </location>
</feature>
<evidence type="ECO:0000313" key="7">
    <source>
        <dbReference type="Proteomes" id="UP001377567"/>
    </source>
</evidence>
<dbReference type="Pfam" id="PF08605">
    <property type="entry name" value="Rad9_Rad53_bind"/>
    <property type="match status" value="1"/>
</dbReference>
<feature type="region of interest" description="Disordered" evidence="4">
    <location>
        <begin position="525"/>
        <end position="609"/>
    </location>
</feature>
<evidence type="ECO:0000256" key="2">
    <source>
        <dbReference type="ARBA" id="ARBA00022763"/>
    </source>
</evidence>
<feature type="region of interest" description="Disordered" evidence="4">
    <location>
        <begin position="764"/>
        <end position="822"/>
    </location>
</feature>
<name>A0AAV5RY78_MAUHU</name>
<keyword evidence="3" id="KW-0539">Nucleus</keyword>
<protein>
    <submittedName>
        <fullName evidence="6">Chromatin-binding protein</fullName>
    </submittedName>
</protein>
<feature type="region of interest" description="Disordered" evidence="4">
    <location>
        <begin position="291"/>
        <end position="310"/>
    </location>
</feature>
<dbReference type="PANTHER" id="PTHR15321:SF3">
    <property type="entry name" value="TP53-BINDING PROTEIN 1"/>
    <property type="match status" value="1"/>
</dbReference>
<accession>A0AAV5RY78</accession>
<dbReference type="GO" id="GO:0045944">
    <property type="term" value="P:positive regulation of transcription by RNA polymerase II"/>
    <property type="evidence" value="ECO:0007669"/>
    <property type="project" value="TreeGrafter"/>
</dbReference>
<dbReference type="GO" id="GO:0005634">
    <property type="term" value="C:nucleus"/>
    <property type="evidence" value="ECO:0007669"/>
    <property type="project" value="UniProtKB-SubCell"/>
</dbReference>
<dbReference type="Proteomes" id="UP001377567">
    <property type="component" value="Unassembled WGS sequence"/>
</dbReference>
<dbReference type="PANTHER" id="PTHR15321">
    <property type="entry name" value="TUMOR SUPPRESSOR P53-BINDING PROTEIN 1"/>
    <property type="match status" value="1"/>
</dbReference>
<comment type="caution">
    <text evidence="6">The sequence shown here is derived from an EMBL/GenBank/DDBJ whole genome shotgun (WGS) entry which is preliminary data.</text>
</comment>
<feature type="region of interest" description="Disordered" evidence="4">
    <location>
        <begin position="376"/>
        <end position="398"/>
    </location>
</feature>
<dbReference type="InterPro" id="IPR001357">
    <property type="entry name" value="BRCT_dom"/>
</dbReference>
<feature type="compositionally biased region" description="Polar residues" evidence="4">
    <location>
        <begin position="25"/>
        <end position="38"/>
    </location>
</feature>
<feature type="compositionally biased region" description="Polar residues" evidence="4">
    <location>
        <begin position="98"/>
        <end position="116"/>
    </location>
</feature>
<dbReference type="AlphaFoldDB" id="A0AAV5RY78"/>
<dbReference type="InterPro" id="IPR047249">
    <property type="entry name" value="BRCT_p53bp1-like_rpt1"/>
</dbReference>
<dbReference type="CDD" id="cd17745">
    <property type="entry name" value="BRCT_p53bp1_rpt1"/>
    <property type="match status" value="1"/>
</dbReference>
<dbReference type="Pfam" id="PF00533">
    <property type="entry name" value="BRCT"/>
    <property type="match status" value="1"/>
</dbReference>
<feature type="compositionally biased region" description="Low complexity" evidence="4">
    <location>
        <begin position="578"/>
        <end position="601"/>
    </location>
</feature>
<evidence type="ECO:0000259" key="5">
    <source>
        <dbReference type="PROSITE" id="PS50172"/>
    </source>
</evidence>
<feature type="region of interest" description="Disordered" evidence="4">
    <location>
        <begin position="1"/>
        <end position="122"/>
    </location>
</feature>
<dbReference type="InterPro" id="IPR047252">
    <property type="entry name" value="TP53BP1-like"/>
</dbReference>
<feature type="domain" description="BRCT" evidence="5">
    <location>
        <begin position="869"/>
        <end position="991"/>
    </location>
</feature>
<dbReference type="InterPro" id="IPR013914">
    <property type="entry name" value="Rad9_Rad53-bd_dom_fun"/>
</dbReference>
<feature type="region of interest" description="Disordered" evidence="4">
    <location>
        <begin position="442"/>
        <end position="481"/>
    </location>
</feature>
<dbReference type="SUPFAM" id="SSF52113">
    <property type="entry name" value="BRCT domain"/>
    <property type="match status" value="1"/>
</dbReference>
<reference evidence="6 7" key="1">
    <citation type="journal article" date="2023" name="Elife">
        <title>Identification of key yeast species and microbe-microbe interactions impacting larval growth of Drosophila in the wild.</title>
        <authorList>
            <person name="Mure A."/>
            <person name="Sugiura Y."/>
            <person name="Maeda R."/>
            <person name="Honda K."/>
            <person name="Sakurai N."/>
            <person name="Takahashi Y."/>
            <person name="Watada M."/>
            <person name="Katoh T."/>
            <person name="Gotoh A."/>
            <person name="Gotoh Y."/>
            <person name="Taniguchi I."/>
            <person name="Nakamura K."/>
            <person name="Hayashi T."/>
            <person name="Katayama T."/>
            <person name="Uemura T."/>
            <person name="Hattori Y."/>
        </authorList>
    </citation>
    <scope>NUCLEOTIDE SEQUENCE [LARGE SCALE GENOMIC DNA]</scope>
    <source>
        <strain evidence="6 7">KH-74</strain>
    </source>
</reference>
<dbReference type="EMBL" id="BTGD01000008">
    <property type="protein sequence ID" value="GMM56415.1"/>
    <property type="molecule type" value="Genomic_DNA"/>
</dbReference>
<evidence type="ECO:0000313" key="6">
    <source>
        <dbReference type="EMBL" id="GMM56415.1"/>
    </source>
</evidence>
<comment type="subcellular location">
    <subcellularLocation>
        <location evidence="1">Nucleus</location>
    </subcellularLocation>
</comment>
<feature type="compositionally biased region" description="Polar residues" evidence="4">
    <location>
        <begin position="75"/>
        <end position="86"/>
    </location>
</feature>
<feature type="compositionally biased region" description="Basic and acidic residues" evidence="4">
    <location>
        <begin position="565"/>
        <end position="574"/>
    </location>
</feature>
<dbReference type="InterPro" id="IPR036420">
    <property type="entry name" value="BRCT_dom_sf"/>
</dbReference>
<dbReference type="GO" id="GO:0042393">
    <property type="term" value="F:histone binding"/>
    <property type="evidence" value="ECO:0007669"/>
    <property type="project" value="TreeGrafter"/>
</dbReference>
<feature type="compositionally biased region" description="Polar residues" evidence="4">
    <location>
        <begin position="47"/>
        <end position="60"/>
    </location>
</feature>
<feature type="compositionally biased region" description="Basic and acidic residues" evidence="4">
    <location>
        <begin position="61"/>
        <end position="73"/>
    </location>
</feature>
<feature type="compositionally biased region" description="Polar residues" evidence="4">
    <location>
        <begin position="786"/>
        <end position="800"/>
    </location>
</feature>
<keyword evidence="7" id="KW-1185">Reference proteome</keyword>
<organism evidence="6 7">
    <name type="scientific">Maudiozyma humilis</name>
    <name type="common">Sour dough yeast</name>
    <name type="synonym">Kazachstania humilis</name>
    <dbReference type="NCBI Taxonomy" id="51915"/>
    <lineage>
        <taxon>Eukaryota</taxon>
        <taxon>Fungi</taxon>
        <taxon>Dikarya</taxon>
        <taxon>Ascomycota</taxon>
        <taxon>Saccharomycotina</taxon>
        <taxon>Saccharomycetes</taxon>
        <taxon>Saccharomycetales</taxon>
        <taxon>Saccharomycetaceae</taxon>
        <taxon>Maudiozyma</taxon>
    </lineage>
</organism>
<gene>
    <name evidence="6" type="ORF">DAKH74_030310</name>
</gene>
<feature type="compositionally biased region" description="Polar residues" evidence="4">
    <location>
        <begin position="299"/>
        <end position="310"/>
    </location>
</feature>
<evidence type="ECO:0000256" key="3">
    <source>
        <dbReference type="ARBA" id="ARBA00023242"/>
    </source>
</evidence>
<feature type="compositionally biased region" description="Polar residues" evidence="4">
    <location>
        <begin position="442"/>
        <end position="451"/>
    </location>
</feature>
<feature type="compositionally biased region" description="Polar residues" evidence="4">
    <location>
        <begin position="462"/>
        <end position="473"/>
    </location>
</feature>
<feature type="compositionally biased region" description="Polar residues" evidence="4">
    <location>
        <begin position="379"/>
        <end position="394"/>
    </location>
</feature>
<dbReference type="Gene3D" id="3.40.50.10190">
    <property type="entry name" value="BRCT domain"/>
    <property type="match status" value="1"/>
</dbReference>
<proteinExistence type="predicted"/>
<evidence type="ECO:0000256" key="4">
    <source>
        <dbReference type="SAM" id="MobiDB-lite"/>
    </source>
</evidence>
<keyword evidence="2" id="KW-0227">DNA damage</keyword>